<evidence type="ECO:0000256" key="1">
    <source>
        <dbReference type="ARBA" id="ARBA00007274"/>
    </source>
</evidence>
<proteinExistence type="inferred from homology"/>
<keyword evidence="3" id="KW-0808">Transferase</keyword>
<dbReference type="InterPro" id="IPR050179">
    <property type="entry name" value="Trans_hexapeptide_repeat"/>
</dbReference>
<evidence type="ECO:0000256" key="7">
    <source>
        <dbReference type="ARBA" id="ARBA00023315"/>
    </source>
</evidence>
<dbReference type="PROSITE" id="PS00101">
    <property type="entry name" value="HEXAPEP_TRANSFERASES"/>
    <property type="match status" value="1"/>
</dbReference>
<evidence type="ECO:0000313" key="9">
    <source>
        <dbReference type="Proteomes" id="UP000646484"/>
    </source>
</evidence>
<dbReference type="InterPro" id="IPR018357">
    <property type="entry name" value="Hexapep_transf_CS"/>
</dbReference>
<dbReference type="EMBL" id="JACOOH010000006">
    <property type="protein sequence ID" value="MBC5622412.1"/>
    <property type="molecule type" value="Genomic_DNA"/>
</dbReference>
<keyword evidence="7 8" id="KW-0012">Acyltransferase</keyword>
<dbReference type="SUPFAM" id="SSF51161">
    <property type="entry name" value="Trimeric LpxA-like enzymes"/>
    <property type="match status" value="1"/>
</dbReference>
<evidence type="ECO:0000256" key="4">
    <source>
        <dbReference type="ARBA" id="ARBA00022737"/>
    </source>
</evidence>
<evidence type="ECO:0000256" key="3">
    <source>
        <dbReference type="ARBA" id="ARBA00022679"/>
    </source>
</evidence>
<evidence type="ECO:0000256" key="2">
    <source>
        <dbReference type="ARBA" id="ARBA00022605"/>
    </source>
</evidence>
<dbReference type="Proteomes" id="UP000646484">
    <property type="component" value="Unassembled WGS sequence"/>
</dbReference>
<keyword evidence="4" id="KW-0677">Repeat</keyword>
<protein>
    <submittedName>
        <fullName evidence="8">Acyltransferase</fullName>
    </submittedName>
</protein>
<evidence type="ECO:0000313" key="8">
    <source>
        <dbReference type="EMBL" id="MBC5622412.1"/>
    </source>
</evidence>
<evidence type="ECO:0000256" key="5">
    <source>
        <dbReference type="ARBA" id="ARBA00022915"/>
    </source>
</evidence>
<dbReference type="PANTHER" id="PTHR43300:SF10">
    <property type="entry name" value="2,3,4,5-TETRAHYDROPYRIDINE-2,6-DICARBOXYLATE N-ACETYLTRANSFERASE"/>
    <property type="match status" value="1"/>
</dbReference>
<keyword evidence="5" id="KW-0220">Diaminopimelate biosynthesis</keyword>
<comment type="similarity">
    <text evidence="1">Belongs to the transferase hexapeptide repeat family.</text>
</comment>
<reference evidence="8 9" key="1">
    <citation type="submission" date="2020-08" db="EMBL/GenBank/DDBJ databases">
        <title>Genome public.</title>
        <authorList>
            <person name="Liu C."/>
            <person name="Sun Q."/>
        </authorList>
    </citation>
    <scope>NUCLEOTIDE SEQUENCE [LARGE SCALE GENOMIC DNA]</scope>
    <source>
        <strain evidence="8 9">NSJ-56</strain>
    </source>
</reference>
<dbReference type="InterPro" id="IPR001451">
    <property type="entry name" value="Hexapep"/>
</dbReference>
<name>A0ABR7D395_9BACT</name>
<keyword evidence="2" id="KW-0028">Amino-acid biosynthesis</keyword>
<dbReference type="Gene3D" id="2.160.10.10">
    <property type="entry name" value="Hexapeptide repeat proteins"/>
    <property type="match status" value="1"/>
</dbReference>
<keyword evidence="6" id="KW-0457">Lysine biosynthesis</keyword>
<keyword evidence="9" id="KW-1185">Reference proteome</keyword>
<sequence>MDLGKDVNISYRAQLDKSIHPRGIHIGDGTWVLSGVVIMAHDFCRGNKGWGKRYHTTIGNNCVIGVNSIVLPGVTLGDEVVVGSGAVVTKDIPSNCIVAGNPARIVKEKIHVRRGQIVD</sequence>
<dbReference type="PANTHER" id="PTHR43300">
    <property type="entry name" value="ACETYLTRANSFERASE"/>
    <property type="match status" value="1"/>
</dbReference>
<accession>A0ABR7D395</accession>
<organism evidence="8 9">
    <name type="scientific">Butyricimonas hominis</name>
    <dbReference type="NCBI Taxonomy" id="2763032"/>
    <lineage>
        <taxon>Bacteria</taxon>
        <taxon>Pseudomonadati</taxon>
        <taxon>Bacteroidota</taxon>
        <taxon>Bacteroidia</taxon>
        <taxon>Bacteroidales</taxon>
        <taxon>Odoribacteraceae</taxon>
        <taxon>Butyricimonas</taxon>
    </lineage>
</organism>
<comment type="caution">
    <text evidence="8">The sequence shown here is derived from an EMBL/GenBank/DDBJ whole genome shotgun (WGS) entry which is preliminary data.</text>
</comment>
<evidence type="ECO:0000256" key="6">
    <source>
        <dbReference type="ARBA" id="ARBA00023154"/>
    </source>
</evidence>
<dbReference type="InterPro" id="IPR011004">
    <property type="entry name" value="Trimer_LpxA-like_sf"/>
</dbReference>
<dbReference type="GO" id="GO:0016746">
    <property type="term" value="F:acyltransferase activity"/>
    <property type="evidence" value="ECO:0007669"/>
    <property type="project" value="UniProtKB-KW"/>
</dbReference>
<gene>
    <name evidence="8" type="ORF">H8S64_15030</name>
</gene>
<dbReference type="Pfam" id="PF14602">
    <property type="entry name" value="Hexapep_2"/>
    <property type="match status" value="1"/>
</dbReference>